<reference evidence="2 3" key="1">
    <citation type="journal article" date="2012" name="Genome Biol.">
        <title>Genome and low-iron response of an oceanic diatom adapted to chronic iron limitation.</title>
        <authorList>
            <person name="Lommer M."/>
            <person name="Specht M."/>
            <person name="Roy A.S."/>
            <person name="Kraemer L."/>
            <person name="Andreson R."/>
            <person name="Gutowska M.A."/>
            <person name="Wolf J."/>
            <person name="Bergner S.V."/>
            <person name="Schilhabel M.B."/>
            <person name="Klostermeier U.C."/>
            <person name="Beiko R.G."/>
            <person name="Rosenstiel P."/>
            <person name="Hippler M."/>
            <person name="Laroche J."/>
        </authorList>
    </citation>
    <scope>NUCLEOTIDE SEQUENCE [LARGE SCALE GENOMIC DNA]</scope>
    <source>
        <strain evidence="2 3">CCMP1005</strain>
    </source>
</reference>
<gene>
    <name evidence="2" type="ORF">THAOC_25887</name>
</gene>
<dbReference type="Proteomes" id="UP000266841">
    <property type="component" value="Unassembled WGS sequence"/>
</dbReference>
<protein>
    <submittedName>
        <fullName evidence="2">Uncharacterized protein</fullName>
    </submittedName>
</protein>
<sequence length="532" mass="60271">ISAEQWGAVMEDEVATGVHGVFPLPMGMTKEARWGFFFLANNSTSGSHNQDDLCKKFKDDFEVLFSSGRNKGVRDWNPQAEEEEEDGLDLPIDLNRPPRTSEGDRRWTDRFAGALVHLTGHPRRPAFAGCRSSLASKPNCAIALARPSLRSAHRARRSPSSYGQTDEPGRRGKSHRDRSSLPTPSDRDQPRRRCRKDDVRVARRRDAMCRNMPTQCRFCDVGAVTSRFERSVRHCCDRLSSRRRWGRRRGVSEAYRAAIGREEDRLAIHADVGRYGTDDPATWSMGDRGAFLELKLIDMLGSSSPKRPSVYWKLTLLESNKSSVVYCVLMTVAAAAARRKKCRRSRTQTDPERPLHSRPKGNCDIDEVLQATSGLHQHRPDSQFAMPSNRNANSKKKRRTATPLARQEQQQQQHRDSIMSIESVETTRTTSHVEDGFDQSTPHQDWMAPLAQMNVPTGVPLRDLAGTPSSSKKPMNDLRRGDDVHPCVFFDDLGNEDFSNFDTSDDDLFHELIVTCYRLRGHRNLRDGQSKK</sequence>
<feature type="region of interest" description="Disordered" evidence="1">
    <location>
        <begin position="72"/>
        <end position="106"/>
    </location>
</feature>
<feature type="non-terminal residue" evidence="2">
    <location>
        <position position="1"/>
    </location>
</feature>
<name>K0RMV6_THAOC</name>
<feature type="region of interest" description="Disordered" evidence="1">
    <location>
        <begin position="338"/>
        <end position="362"/>
    </location>
</feature>
<organism evidence="2 3">
    <name type="scientific">Thalassiosira oceanica</name>
    <name type="common">Marine diatom</name>
    <dbReference type="NCBI Taxonomy" id="159749"/>
    <lineage>
        <taxon>Eukaryota</taxon>
        <taxon>Sar</taxon>
        <taxon>Stramenopiles</taxon>
        <taxon>Ochrophyta</taxon>
        <taxon>Bacillariophyta</taxon>
        <taxon>Coscinodiscophyceae</taxon>
        <taxon>Thalassiosirophycidae</taxon>
        <taxon>Thalassiosirales</taxon>
        <taxon>Thalassiosiraceae</taxon>
        <taxon>Thalassiosira</taxon>
    </lineage>
</organism>
<comment type="caution">
    <text evidence="2">The sequence shown here is derived from an EMBL/GenBank/DDBJ whole genome shotgun (WGS) entry which is preliminary data.</text>
</comment>
<evidence type="ECO:0000313" key="3">
    <source>
        <dbReference type="Proteomes" id="UP000266841"/>
    </source>
</evidence>
<dbReference type="EMBL" id="AGNL01035754">
    <property type="protein sequence ID" value="EJK54480.1"/>
    <property type="molecule type" value="Genomic_DNA"/>
</dbReference>
<evidence type="ECO:0000313" key="2">
    <source>
        <dbReference type="EMBL" id="EJK54480.1"/>
    </source>
</evidence>
<evidence type="ECO:0000256" key="1">
    <source>
        <dbReference type="SAM" id="MobiDB-lite"/>
    </source>
</evidence>
<feature type="compositionally biased region" description="Basic and acidic residues" evidence="1">
    <location>
        <begin position="185"/>
        <end position="199"/>
    </location>
</feature>
<keyword evidence="3" id="KW-1185">Reference proteome</keyword>
<feature type="region of interest" description="Disordered" evidence="1">
    <location>
        <begin position="147"/>
        <end position="199"/>
    </location>
</feature>
<proteinExistence type="predicted"/>
<accession>K0RMV6</accession>
<feature type="region of interest" description="Disordered" evidence="1">
    <location>
        <begin position="377"/>
        <end position="417"/>
    </location>
</feature>
<dbReference type="AlphaFoldDB" id="K0RMV6"/>